<reference evidence="3 4" key="1">
    <citation type="submission" date="2015-01" db="EMBL/GenBank/DDBJ databases">
        <title>The Genome Sequence of Exophiala xenobiotica CBS118157.</title>
        <authorList>
            <consortium name="The Broad Institute Genomics Platform"/>
            <person name="Cuomo C."/>
            <person name="de Hoog S."/>
            <person name="Gorbushina A."/>
            <person name="Stielow B."/>
            <person name="Teixiera M."/>
            <person name="Abouelleil A."/>
            <person name="Chapman S.B."/>
            <person name="Priest M."/>
            <person name="Young S.K."/>
            <person name="Wortman J."/>
            <person name="Nusbaum C."/>
            <person name="Birren B."/>
        </authorList>
    </citation>
    <scope>NUCLEOTIDE SEQUENCE [LARGE SCALE GENOMIC DNA]</scope>
    <source>
        <strain evidence="3 4">CBS 118157</strain>
    </source>
</reference>
<dbReference type="EMBL" id="KN847322">
    <property type="protein sequence ID" value="KIW51537.1"/>
    <property type="molecule type" value="Genomic_DNA"/>
</dbReference>
<dbReference type="RefSeq" id="XP_013312121.1">
    <property type="nucleotide sequence ID" value="XM_013456667.1"/>
</dbReference>
<gene>
    <name evidence="3" type="ORF">PV05_10247</name>
</gene>
<dbReference type="OrthoDB" id="4120479at2759"/>
<dbReference type="Pfam" id="PF22980">
    <property type="entry name" value="Myb_DNA-bind_8"/>
    <property type="match status" value="1"/>
</dbReference>
<evidence type="ECO:0000313" key="4">
    <source>
        <dbReference type="Proteomes" id="UP000054342"/>
    </source>
</evidence>
<dbReference type="HOGENOM" id="CLU_120083_0_0_1"/>
<feature type="compositionally biased region" description="Low complexity" evidence="1">
    <location>
        <begin position="78"/>
        <end position="88"/>
    </location>
</feature>
<keyword evidence="4" id="KW-1185">Reference proteome</keyword>
<feature type="domain" description="Myb-like DNA-binding" evidence="2">
    <location>
        <begin position="15"/>
        <end position="59"/>
    </location>
</feature>
<dbReference type="Proteomes" id="UP000054342">
    <property type="component" value="Unassembled WGS sequence"/>
</dbReference>
<name>A0A0D2CNU5_9EURO</name>
<feature type="compositionally biased region" description="Acidic residues" evidence="1">
    <location>
        <begin position="119"/>
        <end position="137"/>
    </location>
</feature>
<organism evidence="3 4">
    <name type="scientific">Exophiala xenobiotica</name>
    <dbReference type="NCBI Taxonomy" id="348802"/>
    <lineage>
        <taxon>Eukaryota</taxon>
        <taxon>Fungi</taxon>
        <taxon>Dikarya</taxon>
        <taxon>Ascomycota</taxon>
        <taxon>Pezizomycotina</taxon>
        <taxon>Eurotiomycetes</taxon>
        <taxon>Chaetothyriomycetidae</taxon>
        <taxon>Chaetothyriales</taxon>
        <taxon>Herpotrichiellaceae</taxon>
        <taxon>Exophiala</taxon>
    </lineage>
</organism>
<evidence type="ECO:0000313" key="3">
    <source>
        <dbReference type="EMBL" id="KIW51537.1"/>
    </source>
</evidence>
<feature type="region of interest" description="Disordered" evidence="1">
    <location>
        <begin position="68"/>
        <end position="137"/>
    </location>
</feature>
<sequence length="137" mass="14980">MPPKAGSTGGEAGDPRFKFVFSVLKNLEQVKPDWEKVAEENGIGYGKNAATKFKGIAKDLGYNYEKNTIRPLGDTETKTAAATKSSSTSRKRKNKDDGENEAKTPSKRKQPAPVKVKDEDDDVTEDDSANADIKDEE</sequence>
<evidence type="ECO:0000259" key="2">
    <source>
        <dbReference type="Pfam" id="PF22980"/>
    </source>
</evidence>
<accession>A0A0D2CNU5</accession>
<feature type="compositionally biased region" description="Basic and acidic residues" evidence="1">
    <location>
        <begin position="94"/>
        <end position="104"/>
    </location>
</feature>
<proteinExistence type="predicted"/>
<protein>
    <recommendedName>
        <fullName evidence="2">Myb-like DNA-binding domain-containing protein</fullName>
    </recommendedName>
</protein>
<dbReference type="AlphaFoldDB" id="A0A0D2CNU5"/>
<evidence type="ECO:0000256" key="1">
    <source>
        <dbReference type="SAM" id="MobiDB-lite"/>
    </source>
</evidence>
<dbReference type="InterPro" id="IPR054505">
    <property type="entry name" value="Myb_DNA-bind_8"/>
</dbReference>
<dbReference type="GeneID" id="25332155"/>